<evidence type="ECO:0000313" key="3">
    <source>
        <dbReference type="Proteomes" id="UP000000311"/>
    </source>
</evidence>
<evidence type="ECO:0000313" key="2">
    <source>
        <dbReference type="EMBL" id="EFN74796.1"/>
    </source>
</evidence>
<accession>E1ZVI6</accession>
<name>E1ZVI6_CAMFO</name>
<feature type="coiled-coil region" evidence="1">
    <location>
        <begin position="382"/>
        <end position="409"/>
    </location>
</feature>
<keyword evidence="1" id="KW-0175">Coiled coil</keyword>
<proteinExistence type="predicted"/>
<sequence>MFSEVGDLSNYDDDRQLPQISTRFISKSRKLPALTFVRSSDLALLPQVELLSSDKPKLDNAKPTVLISIDFQEGKNDNLQKDCSRINNHHKQNHGWQIQEPFYVDEPKWINIYDIKGSPQRLYKDNSDPYILSRGKKIFKIKDTEQAKEMMENYEDFSNKYPSRNSNNVIMTKSQDKKSFKIDKMFEDRKNMEDTTSSVYNTFIKKYQKDKIKNMAEKLPYEFKFIKGNQTFANDEKIISFVEQNQNIQREDMFNHIKNDNSKIMKINQDTKFNNPEDLFTTNTNKKNKRSVILKNKNFFDVHNKYKPQKMEKSFENVKGNETDVYEQMKNKAYIDKLDDLNMYNDYTFISSKKNPDNRAESSNKKDIDHNKSIEKPWKIQYFAYRKELENAEKLRNEKNESIIDQNDTQVTDLQLTSKSDSRIENYFNHRKKRSACENCKIDPQLQDQWLKDMKKEIQDSLSLERRNKHSDILEDLSLYEPYVISRGKKASQGFENNIYSMLEPRNLNDAGRIKATSFPLTRALLRMLLMEMSRCHNCEVNTNRLSNKRSPRDRRGLLDEILTAYDPYYVVRGKRINLDKYLAKMRNQKSASIETDKK</sequence>
<dbReference type="Proteomes" id="UP000000311">
    <property type="component" value="Unassembled WGS sequence"/>
</dbReference>
<dbReference type="OMA" id="VCENILM"/>
<dbReference type="OrthoDB" id="5219169at2759"/>
<protein>
    <submittedName>
        <fullName evidence="2">Uncharacterized protein</fullName>
    </submittedName>
</protein>
<dbReference type="AlphaFoldDB" id="E1ZVI6"/>
<keyword evidence="3" id="KW-1185">Reference proteome</keyword>
<evidence type="ECO:0000256" key="1">
    <source>
        <dbReference type="SAM" id="Coils"/>
    </source>
</evidence>
<reference evidence="2 3" key="1">
    <citation type="journal article" date="2010" name="Science">
        <title>Genomic comparison of the ants Camponotus floridanus and Harpegnathos saltator.</title>
        <authorList>
            <person name="Bonasio R."/>
            <person name="Zhang G."/>
            <person name="Ye C."/>
            <person name="Mutti N.S."/>
            <person name="Fang X."/>
            <person name="Qin N."/>
            <person name="Donahue G."/>
            <person name="Yang P."/>
            <person name="Li Q."/>
            <person name="Li C."/>
            <person name="Zhang P."/>
            <person name="Huang Z."/>
            <person name="Berger S.L."/>
            <person name="Reinberg D."/>
            <person name="Wang J."/>
            <person name="Liebig J."/>
        </authorList>
    </citation>
    <scope>NUCLEOTIDE SEQUENCE [LARGE SCALE GENOMIC DNA]</scope>
    <source>
        <strain evidence="3">C129</strain>
    </source>
</reference>
<dbReference type="InParanoid" id="E1ZVI6"/>
<dbReference type="EMBL" id="GL434547">
    <property type="protein sequence ID" value="EFN74796.1"/>
    <property type="molecule type" value="Genomic_DNA"/>
</dbReference>
<gene>
    <name evidence="2" type="ORF">EAG_05103</name>
</gene>
<organism evidence="3">
    <name type="scientific">Camponotus floridanus</name>
    <name type="common">Florida carpenter ant</name>
    <dbReference type="NCBI Taxonomy" id="104421"/>
    <lineage>
        <taxon>Eukaryota</taxon>
        <taxon>Metazoa</taxon>
        <taxon>Ecdysozoa</taxon>
        <taxon>Arthropoda</taxon>
        <taxon>Hexapoda</taxon>
        <taxon>Insecta</taxon>
        <taxon>Pterygota</taxon>
        <taxon>Neoptera</taxon>
        <taxon>Endopterygota</taxon>
        <taxon>Hymenoptera</taxon>
        <taxon>Apocrita</taxon>
        <taxon>Aculeata</taxon>
        <taxon>Formicoidea</taxon>
        <taxon>Formicidae</taxon>
        <taxon>Formicinae</taxon>
        <taxon>Camponotus</taxon>
    </lineage>
</organism>